<dbReference type="Pfam" id="PF00097">
    <property type="entry name" value="zf-C3HC4"/>
    <property type="match status" value="1"/>
</dbReference>
<dbReference type="OrthoDB" id="6105938at2759"/>
<evidence type="ECO:0000256" key="3">
    <source>
        <dbReference type="ARBA" id="ARBA00022833"/>
    </source>
</evidence>
<dbReference type="EnsemblMetazoa" id="XM_030997146">
    <property type="protein sequence ID" value="XP_030853006"/>
    <property type="gene ID" value="LOC762953"/>
</dbReference>
<keyword evidence="3" id="KW-0862">Zinc</keyword>
<dbReference type="Gene3D" id="3.30.40.10">
    <property type="entry name" value="Zinc/RING finger domain, C3HC4 (zinc finger)"/>
    <property type="match status" value="1"/>
</dbReference>
<dbReference type="AlphaFoldDB" id="A0A7M7T4D3"/>
<dbReference type="Proteomes" id="UP000007110">
    <property type="component" value="Unassembled WGS sequence"/>
</dbReference>
<feature type="domain" description="RING-type" evidence="5">
    <location>
        <begin position="16"/>
        <end position="60"/>
    </location>
</feature>
<accession>A0A7M7T4D3</accession>
<keyword evidence="2 4" id="KW-0863">Zinc-finger</keyword>
<dbReference type="InterPro" id="IPR013083">
    <property type="entry name" value="Znf_RING/FYVE/PHD"/>
</dbReference>
<dbReference type="SMART" id="SM00336">
    <property type="entry name" value="BBOX"/>
    <property type="match status" value="1"/>
</dbReference>
<dbReference type="Pfam" id="PF00643">
    <property type="entry name" value="zf-B_box"/>
    <property type="match status" value="1"/>
</dbReference>
<evidence type="ECO:0000259" key="5">
    <source>
        <dbReference type="PROSITE" id="PS50089"/>
    </source>
</evidence>
<organism evidence="6 7">
    <name type="scientific">Strongylocentrotus purpuratus</name>
    <name type="common">Purple sea urchin</name>
    <dbReference type="NCBI Taxonomy" id="7668"/>
    <lineage>
        <taxon>Eukaryota</taxon>
        <taxon>Metazoa</taxon>
        <taxon>Echinodermata</taxon>
        <taxon>Eleutherozoa</taxon>
        <taxon>Echinozoa</taxon>
        <taxon>Echinoidea</taxon>
        <taxon>Euechinoidea</taxon>
        <taxon>Echinacea</taxon>
        <taxon>Camarodonta</taxon>
        <taxon>Echinidea</taxon>
        <taxon>Strongylocentrotidae</taxon>
        <taxon>Strongylocentrotus</taxon>
    </lineage>
</organism>
<dbReference type="RefSeq" id="XP_030853006.1">
    <property type="nucleotide sequence ID" value="XM_030997146.1"/>
</dbReference>
<dbReference type="SMART" id="SM00184">
    <property type="entry name" value="RING"/>
    <property type="match status" value="1"/>
</dbReference>
<name>A0A7M7T4D3_STRPU</name>
<reference evidence="7" key="1">
    <citation type="submission" date="2015-02" db="EMBL/GenBank/DDBJ databases">
        <title>Genome sequencing for Strongylocentrotus purpuratus.</title>
        <authorList>
            <person name="Murali S."/>
            <person name="Liu Y."/>
            <person name="Vee V."/>
            <person name="English A."/>
            <person name="Wang M."/>
            <person name="Skinner E."/>
            <person name="Han Y."/>
            <person name="Muzny D.M."/>
            <person name="Worley K.C."/>
            <person name="Gibbs R.A."/>
        </authorList>
    </citation>
    <scope>NUCLEOTIDE SEQUENCE</scope>
</reference>
<dbReference type="PANTHER" id="PTHR25462">
    <property type="entry name" value="BONUS, ISOFORM C-RELATED"/>
    <property type="match status" value="1"/>
</dbReference>
<dbReference type="SUPFAM" id="SSF57850">
    <property type="entry name" value="RING/U-box"/>
    <property type="match status" value="1"/>
</dbReference>
<keyword evidence="7" id="KW-1185">Reference proteome</keyword>
<dbReference type="SUPFAM" id="SSF57845">
    <property type="entry name" value="B-box zinc-binding domain"/>
    <property type="match status" value="1"/>
</dbReference>
<dbReference type="InterPro" id="IPR000315">
    <property type="entry name" value="Znf_B-box"/>
</dbReference>
<protein>
    <recommendedName>
        <fullName evidence="5">RING-type domain-containing protein</fullName>
    </recommendedName>
</protein>
<evidence type="ECO:0000256" key="2">
    <source>
        <dbReference type="ARBA" id="ARBA00022771"/>
    </source>
</evidence>
<evidence type="ECO:0000256" key="4">
    <source>
        <dbReference type="PROSITE-ProRule" id="PRU00175"/>
    </source>
</evidence>
<dbReference type="GeneID" id="762953"/>
<evidence type="ECO:0000256" key="1">
    <source>
        <dbReference type="ARBA" id="ARBA00022723"/>
    </source>
</evidence>
<dbReference type="InterPro" id="IPR001841">
    <property type="entry name" value="Znf_RING"/>
</dbReference>
<dbReference type="InterPro" id="IPR017907">
    <property type="entry name" value="Znf_RING_CS"/>
</dbReference>
<dbReference type="PANTHER" id="PTHR25462:SF229">
    <property type="entry name" value="TRANSCRIPTION INTERMEDIARY FACTOR 1-BETA"/>
    <property type="match status" value="1"/>
</dbReference>
<dbReference type="CTD" id="79691"/>
<dbReference type="GO" id="GO:0008270">
    <property type="term" value="F:zinc ion binding"/>
    <property type="evidence" value="ECO:0007669"/>
    <property type="project" value="UniProtKB-KW"/>
</dbReference>
<dbReference type="KEGG" id="spu:105437536"/>
<dbReference type="PROSITE" id="PS00518">
    <property type="entry name" value="ZF_RING_1"/>
    <property type="match status" value="1"/>
</dbReference>
<evidence type="ECO:0000313" key="7">
    <source>
        <dbReference type="Proteomes" id="UP000007110"/>
    </source>
</evidence>
<evidence type="ECO:0000313" key="6">
    <source>
        <dbReference type="EnsemblMetazoa" id="XP_030853006"/>
    </source>
</evidence>
<reference evidence="6" key="2">
    <citation type="submission" date="2021-01" db="UniProtKB">
        <authorList>
            <consortium name="EnsemblMetazoa"/>
        </authorList>
    </citation>
    <scope>IDENTIFICATION</scope>
</reference>
<dbReference type="RefSeq" id="XP_011662532.2">
    <property type="nucleotide sequence ID" value="XM_011664230.2"/>
</dbReference>
<dbReference type="Gene3D" id="3.30.160.60">
    <property type="entry name" value="Classic Zinc Finger"/>
    <property type="match status" value="1"/>
</dbReference>
<sequence>MMSQTAGEIALLLPECSICMEIIQDARLLSCGHTFCGKCLQGHANQSPIPGNVIECPECRRQIVLPKDGVSGLPRNYSLQATIDRLQGMSLAQGTAPVMAAAEEQKKPLPAARKYTAKCKKHSTEVTNFCCETCNGALICRDCTVVDHRGHRFVNIKDKSDQLKASLTTLIGQHQKMTESVLAVNQKAAVSTIRSHIWHLQSEAQGASDRMIQEIETQREQFKSQVQQLGCKLEEKVDLMYYNQRPIDDIVGMIGRGNEYEITEKFAKAQECLQVSLSEMRDKMDAKLMPSVARSLSLKINKNMRMNGKSEMFEVILTSLSWKLASKVIVNTAGCQDTTVTSFTCVPNGNWYVLYTSKQHQNAVVVKELSKVGSERLLSLQIEGKPVDIKSTEDSSLVIPSIQSGTWCLNLYDTTGRATLCKELPIKRGRSAVDLYVHMDSEHQLWIPETNGHTIWMFNPTDRFVEHTFSVNGFFHPINVALSGSHLYYITSKKKVMKRPTIQDGIPEPCKIDTKLGDPAQLLVDPITCEVLIVYHRLSDPGRFELSIHQLESSKPLVDPILLDWVPSVKKVEISRKGNLAILLATGQGIILDYDREHLPALSDILSNTPQ</sequence>
<dbReference type="SUPFAM" id="SSF63829">
    <property type="entry name" value="Calcium-dependent phosphotriesterase"/>
    <property type="match status" value="1"/>
</dbReference>
<dbReference type="InterPro" id="IPR047153">
    <property type="entry name" value="TRIM45/56/19-like"/>
</dbReference>
<proteinExistence type="predicted"/>
<dbReference type="GeneID" id="105437536"/>
<dbReference type="InterPro" id="IPR018957">
    <property type="entry name" value="Znf_C3HC4_RING-type"/>
</dbReference>
<dbReference type="PROSITE" id="PS50089">
    <property type="entry name" value="ZF_RING_2"/>
    <property type="match status" value="1"/>
</dbReference>
<keyword evidence="1" id="KW-0479">Metal-binding</keyword>